<dbReference type="RefSeq" id="WP_136881826.1">
    <property type="nucleotide sequence ID" value="NZ_SWDX01000011.1"/>
</dbReference>
<comment type="caution">
    <text evidence="1">The sequence shown here is derived from an EMBL/GenBank/DDBJ whole genome shotgun (WGS) entry which is preliminary data.</text>
</comment>
<dbReference type="Proteomes" id="UP000309594">
    <property type="component" value="Unassembled WGS sequence"/>
</dbReference>
<accession>A0A4U1G0F0</accession>
<dbReference type="EMBL" id="SWDX01000011">
    <property type="protein sequence ID" value="TKC56911.1"/>
    <property type="molecule type" value="Genomic_DNA"/>
</dbReference>
<reference evidence="1 2" key="1">
    <citation type="submission" date="2019-04" db="EMBL/GenBank/DDBJ databases">
        <title>Pedobacter sp. RP-1-16 sp. nov., isolated from Arctic soil.</title>
        <authorList>
            <person name="Dahal R.H."/>
            <person name="Kim D.-U."/>
        </authorList>
    </citation>
    <scope>NUCLEOTIDE SEQUENCE [LARGE SCALE GENOMIC DNA]</scope>
    <source>
        <strain evidence="1 2">RP-1-16</strain>
    </source>
</reference>
<evidence type="ECO:0000313" key="1">
    <source>
        <dbReference type="EMBL" id="TKC56911.1"/>
    </source>
</evidence>
<dbReference type="PROSITE" id="PS51257">
    <property type="entry name" value="PROKAR_LIPOPROTEIN"/>
    <property type="match status" value="1"/>
</dbReference>
<name>A0A4U1G0F0_9SPHI</name>
<gene>
    <name evidence="1" type="ORF">FBD94_22190</name>
</gene>
<dbReference type="InterPro" id="IPR032299">
    <property type="entry name" value="DUF4843"/>
</dbReference>
<proteinExistence type="predicted"/>
<sequence length="284" mass="32090">MKTNINYILLLSTLLFACKKNEITQYETLTDNISLNYLDVKGNPDTAAITYSFAESPGLASDTIFVPVTIAGKRVSTARKFILTVVDSLTTARVNLHYEALKPYYVIPADSGKVLVPVILKNIDPELANSSVVLGLRVIGGEDFEGLLPVPIRTKRIMYSNRLEQPVWWVWWQGNLGPYSRTAHKLYLISGGGELVNTSAPNGFLGIPRSLYYLQNARNFTRDPFAWVARYPEKGYILTKRTDGTEDYDFYHADAPTIKTYVKFFPQVNSYFFMNENGNQIIMN</sequence>
<protein>
    <submittedName>
        <fullName evidence="1">DUF4843 domain-containing protein</fullName>
    </submittedName>
</protein>
<dbReference type="AlphaFoldDB" id="A0A4U1G0F0"/>
<dbReference type="Pfam" id="PF16132">
    <property type="entry name" value="DUF4843"/>
    <property type="match status" value="1"/>
</dbReference>
<evidence type="ECO:0000313" key="2">
    <source>
        <dbReference type="Proteomes" id="UP000309594"/>
    </source>
</evidence>
<organism evidence="1 2">
    <name type="scientific">Pedobacter hiemivivus</name>
    <dbReference type="NCBI Taxonomy" id="2530454"/>
    <lineage>
        <taxon>Bacteria</taxon>
        <taxon>Pseudomonadati</taxon>
        <taxon>Bacteroidota</taxon>
        <taxon>Sphingobacteriia</taxon>
        <taxon>Sphingobacteriales</taxon>
        <taxon>Sphingobacteriaceae</taxon>
        <taxon>Pedobacter</taxon>
    </lineage>
</organism>